<dbReference type="PROSITE" id="PS51063">
    <property type="entry name" value="HTH_CRP_2"/>
    <property type="match status" value="1"/>
</dbReference>
<gene>
    <name evidence="5" type="primary">cysR</name>
    <name evidence="5" type="ordered locus">syc1747_d</name>
</gene>
<evidence type="ECO:0000259" key="4">
    <source>
        <dbReference type="PROSITE" id="PS51063"/>
    </source>
</evidence>
<dbReference type="Proteomes" id="UP000001175">
    <property type="component" value="Chromosome"/>
</dbReference>
<evidence type="ECO:0000256" key="2">
    <source>
        <dbReference type="ARBA" id="ARBA00023125"/>
    </source>
</evidence>
<dbReference type="GO" id="GO:0003677">
    <property type="term" value="F:DNA binding"/>
    <property type="evidence" value="ECO:0007669"/>
    <property type="project" value="UniProtKB-KW"/>
</dbReference>
<dbReference type="Gene3D" id="1.10.10.10">
    <property type="entry name" value="Winged helix-like DNA-binding domain superfamily/Winged helix DNA-binding domain"/>
    <property type="match status" value="1"/>
</dbReference>
<name>A0A0H3K766_SYNP6</name>
<sequence length="213" mass="24449">MRENIMTPVWTRPTLASGQLRQVLEQIYRDRPMLHFTAGQTVPLPQDSIWVVCRGIALITTSYESGDEALLGLAGPSMPFGSALSWVMPYEVQALTDLDLIRLKLVEIEQTPLLAQDLFLMLAQRHRQTEMLLSPIGQRRVEDRLRNFLQLLGREFGQPEDQLLRLNCRLTHQHLANALGTTRVTVTRLIGQFRREGWLDFDDQRHLVLKGLL</sequence>
<dbReference type="KEGG" id="syc:syc1747_d"/>
<keyword evidence="1" id="KW-0805">Transcription regulation</keyword>
<dbReference type="InterPro" id="IPR012318">
    <property type="entry name" value="HTH_CRP"/>
</dbReference>
<organism evidence="5 6">
    <name type="scientific">Synechococcus sp. (strain ATCC 27144 / PCC 6301 / SAUG 1402/1)</name>
    <name type="common">Anacystis nidulans</name>
    <dbReference type="NCBI Taxonomy" id="269084"/>
    <lineage>
        <taxon>Bacteria</taxon>
        <taxon>Bacillati</taxon>
        <taxon>Cyanobacteriota</taxon>
        <taxon>Cyanophyceae</taxon>
        <taxon>Synechococcales</taxon>
        <taxon>Synechococcaceae</taxon>
        <taxon>Synechococcus</taxon>
    </lineage>
</organism>
<dbReference type="Gene3D" id="2.60.120.10">
    <property type="entry name" value="Jelly Rolls"/>
    <property type="match status" value="1"/>
</dbReference>
<accession>A0A0H3K766</accession>
<evidence type="ECO:0000313" key="6">
    <source>
        <dbReference type="Proteomes" id="UP000001175"/>
    </source>
</evidence>
<keyword evidence="2" id="KW-0238">DNA-binding</keyword>
<evidence type="ECO:0000256" key="3">
    <source>
        <dbReference type="ARBA" id="ARBA00023163"/>
    </source>
</evidence>
<reference evidence="5 6" key="1">
    <citation type="journal article" date="2007" name="Photosyn. Res.">
        <title>Complete nucleotide sequence of the freshwater unicellular cyanobacterium Synechococcus elongatus PCC 6301 chromosome: gene content and organization.</title>
        <authorList>
            <person name="Sugita C."/>
            <person name="Ogata K."/>
            <person name="Shikata M."/>
            <person name="Jikuya H."/>
            <person name="Takano J."/>
            <person name="Furumichi M."/>
            <person name="Kanehisa M."/>
            <person name="Omata T."/>
            <person name="Sugiura M."/>
            <person name="Sugita M."/>
        </authorList>
    </citation>
    <scope>NUCLEOTIDE SEQUENCE [LARGE SCALE GENOMIC DNA]</scope>
    <source>
        <strain evidence="6">ATCC 27144 / PCC 6301 / SAUG 1402/1</strain>
    </source>
</reference>
<dbReference type="InterPro" id="IPR018335">
    <property type="entry name" value="Tscrpt_reg_HTH_Crp-type_CS"/>
</dbReference>
<dbReference type="PROSITE" id="PS00042">
    <property type="entry name" value="HTH_CRP_1"/>
    <property type="match status" value="1"/>
</dbReference>
<protein>
    <submittedName>
        <fullName evidence="5">Transcriptional regulator CRP family protein</fullName>
    </submittedName>
</protein>
<dbReference type="SUPFAM" id="SSF51206">
    <property type="entry name" value="cAMP-binding domain-like"/>
    <property type="match status" value="1"/>
</dbReference>
<evidence type="ECO:0000256" key="1">
    <source>
        <dbReference type="ARBA" id="ARBA00023015"/>
    </source>
</evidence>
<dbReference type="CDD" id="cd00092">
    <property type="entry name" value="HTH_CRP"/>
    <property type="match status" value="1"/>
</dbReference>
<dbReference type="InterPro" id="IPR036388">
    <property type="entry name" value="WH-like_DNA-bd_sf"/>
</dbReference>
<dbReference type="EMBL" id="AP008231">
    <property type="protein sequence ID" value="BAD79937.1"/>
    <property type="molecule type" value="Genomic_DNA"/>
</dbReference>
<dbReference type="Pfam" id="PF13545">
    <property type="entry name" value="HTH_Crp_2"/>
    <property type="match status" value="1"/>
</dbReference>
<keyword evidence="3" id="KW-0804">Transcription</keyword>
<dbReference type="GO" id="GO:0003700">
    <property type="term" value="F:DNA-binding transcription factor activity"/>
    <property type="evidence" value="ECO:0007669"/>
    <property type="project" value="InterPro"/>
</dbReference>
<dbReference type="SMART" id="SM00419">
    <property type="entry name" value="HTH_CRP"/>
    <property type="match status" value="1"/>
</dbReference>
<dbReference type="InterPro" id="IPR036390">
    <property type="entry name" value="WH_DNA-bd_sf"/>
</dbReference>
<proteinExistence type="predicted"/>
<dbReference type="SUPFAM" id="SSF46785">
    <property type="entry name" value="Winged helix' DNA-binding domain"/>
    <property type="match status" value="1"/>
</dbReference>
<dbReference type="eggNOG" id="COG0664">
    <property type="taxonomic scope" value="Bacteria"/>
</dbReference>
<dbReference type="AlphaFoldDB" id="A0A0H3K766"/>
<dbReference type="InterPro" id="IPR018490">
    <property type="entry name" value="cNMP-bd_dom_sf"/>
</dbReference>
<feature type="domain" description="HTH crp-type" evidence="4">
    <location>
        <begin position="139"/>
        <end position="212"/>
    </location>
</feature>
<dbReference type="InterPro" id="IPR014710">
    <property type="entry name" value="RmlC-like_jellyroll"/>
</dbReference>
<evidence type="ECO:0000313" key="5">
    <source>
        <dbReference type="EMBL" id="BAD79937.1"/>
    </source>
</evidence>